<dbReference type="GO" id="GO:0008179">
    <property type="term" value="F:adenylate cyclase binding"/>
    <property type="evidence" value="ECO:0007669"/>
    <property type="project" value="TreeGrafter"/>
</dbReference>
<feature type="region of interest" description="Disordered" evidence="5">
    <location>
        <begin position="336"/>
        <end position="379"/>
    </location>
</feature>
<dbReference type="InterPro" id="IPR017901">
    <property type="entry name" value="C-CAP_CF_C-like"/>
</dbReference>
<protein>
    <recommendedName>
        <fullName evidence="3 4">Adenylyl cyclase-associated protein</fullName>
    </recommendedName>
</protein>
<dbReference type="Gene3D" id="2.160.20.70">
    <property type="match status" value="1"/>
</dbReference>
<dbReference type="InterPro" id="IPR013992">
    <property type="entry name" value="Adenylate_cyclase-assoc_CAP_N"/>
</dbReference>
<dbReference type="SUPFAM" id="SSF101278">
    <property type="entry name" value="N-terminal domain of adenylylcyclase associated protein, CAP"/>
    <property type="match status" value="1"/>
</dbReference>
<dbReference type="GO" id="GO:0019933">
    <property type="term" value="P:cAMP-mediated signaling"/>
    <property type="evidence" value="ECO:0007669"/>
    <property type="project" value="TreeGrafter"/>
</dbReference>
<feature type="compositionally biased region" description="Pro residues" evidence="5">
    <location>
        <begin position="288"/>
        <end position="297"/>
    </location>
</feature>
<evidence type="ECO:0000256" key="2">
    <source>
        <dbReference type="ARBA" id="ARBA00054756"/>
    </source>
</evidence>
<sequence length="541" mass="58069">MPPQGPAEENQLNVQGYNIVTILKRLEAATCRLEDITIFQEEANKAKPLTRDAVSDALSAPSLTNISESTSAITDPPAAKALSEASAPAKFVTVFDEFIKSNIVPFVDLSNAIDAIVGSAAQELHDAFVEQAKFLGIVAHTKKPALGDQNLNNAVAPINARIEAITTLKDQNRRSNFFNHLNTISEGAPVLGWIVSDTPLSYIPEFKDSAQFWSNRVMKEYKDKDNKHVDWVKAFLSIFDGLRAYVKEYHSTGLAWNPRGATLGESLAAALAGATDTKKAASSSGGAAPPPPPPAPPANLFDDVEKPKEATSSSSGGLKAVFNDLNKGENITAGLKKVDKSQMTHKNPSLRQQGVIKKPTPPKKPTSLSSPSGTVKKTVKPPRVELVDGAKWIVENLTAENTKEPVVIDAEMQHSVFIGNTDSVTIQINGKGNAVSLSETKNTGVVVHSLISGIDVIKSVKFGLQVTGVVPLITIDKSDEGNIYLSQESIDNDSSVVTSNTTAVNINVPTEEDYNELPVPEQLQHFFRNGKLVSEVVEHAG</sequence>
<gene>
    <name evidence="7" type="ORF">QG37_03543</name>
</gene>
<dbReference type="InterPro" id="IPR036223">
    <property type="entry name" value="CAP_C_sf"/>
</dbReference>
<evidence type="ECO:0000256" key="3">
    <source>
        <dbReference type="ARBA" id="ARBA00072052"/>
    </source>
</evidence>
<feature type="domain" description="C-CAP/cofactor C-like" evidence="6">
    <location>
        <begin position="381"/>
        <end position="519"/>
    </location>
</feature>
<organism evidence="7 8">
    <name type="scientific">Candidozyma auris</name>
    <name type="common">Yeast</name>
    <name type="synonym">Candida auris</name>
    <dbReference type="NCBI Taxonomy" id="498019"/>
    <lineage>
        <taxon>Eukaryota</taxon>
        <taxon>Fungi</taxon>
        <taxon>Dikarya</taxon>
        <taxon>Ascomycota</taxon>
        <taxon>Saccharomycotina</taxon>
        <taxon>Pichiomycetes</taxon>
        <taxon>Metschnikowiaceae</taxon>
        <taxon>Candidozyma</taxon>
    </lineage>
</organism>
<evidence type="ECO:0000256" key="4">
    <source>
        <dbReference type="RuleBase" id="RU000647"/>
    </source>
</evidence>
<comment type="function">
    <text evidence="2">The N-terminal domain binds to adenylyl cyclase, thereby enabling adenylyl cyclase to be activated by upstream regulatory signals, such as Ras. The C-terminal domain is required for normal cellular morphology and growth control.</text>
</comment>
<evidence type="ECO:0000313" key="8">
    <source>
        <dbReference type="Proteomes" id="UP000037122"/>
    </source>
</evidence>
<dbReference type="Pfam" id="PF08603">
    <property type="entry name" value="CAP_C"/>
    <property type="match status" value="1"/>
</dbReference>
<dbReference type="VEuPathDB" id="FungiDB:QG37_03543"/>
<dbReference type="Pfam" id="PF01213">
    <property type="entry name" value="CAP_N-CM"/>
    <property type="match status" value="1"/>
</dbReference>
<dbReference type="PANTHER" id="PTHR10652:SF0">
    <property type="entry name" value="ADENYLYL CYCLASE-ASSOCIATED PROTEIN"/>
    <property type="match status" value="1"/>
</dbReference>
<reference evidence="8" key="1">
    <citation type="journal article" date="2015" name="BMC Genomics">
        <title>Draft genome of a commonly misdiagnosed multidrug resistant pathogen Candida auris.</title>
        <authorList>
            <person name="Chatterjee S."/>
            <person name="Alampalli S.V."/>
            <person name="Nageshan R.K."/>
            <person name="Chettiar S.T."/>
            <person name="Joshi S."/>
            <person name="Tatu U.S."/>
        </authorList>
    </citation>
    <scope>NUCLEOTIDE SEQUENCE [LARGE SCALE GENOMIC DNA]</scope>
    <source>
        <strain evidence="8">6684</strain>
    </source>
</reference>
<dbReference type="VEuPathDB" id="FungiDB:CJI96_0004152"/>
<proteinExistence type="inferred from homology"/>
<dbReference type="InterPro" id="IPR053950">
    <property type="entry name" value="CAP_N"/>
</dbReference>
<dbReference type="SUPFAM" id="SSF69340">
    <property type="entry name" value="C-terminal domain of adenylylcyclase associated protein"/>
    <property type="match status" value="1"/>
</dbReference>
<comment type="similarity">
    <text evidence="1 4">Belongs to the CAP family.</text>
</comment>
<dbReference type="PROSITE" id="PS51329">
    <property type="entry name" value="C_CAP_COFACTOR_C"/>
    <property type="match status" value="1"/>
</dbReference>
<feature type="region of interest" description="Disordered" evidence="5">
    <location>
        <begin position="274"/>
        <end position="321"/>
    </location>
</feature>
<comment type="caution">
    <text evidence="7">The sequence shown here is derived from an EMBL/GenBank/DDBJ whole genome shotgun (WGS) entry which is preliminary data.</text>
</comment>
<dbReference type="AlphaFoldDB" id="A0A0L0NZD6"/>
<accession>A0A0L0NZD6</accession>
<evidence type="ECO:0000256" key="1">
    <source>
        <dbReference type="ARBA" id="ARBA00007659"/>
    </source>
</evidence>
<dbReference type="Proteomes" id="UP000037122">
    <property type="component" value="Unassembled WGS sequence"/>
</dbReference>
<dbReference type="PANTHER" id="PTHR10652">
    <property type="entry name" value="ADENYLYL CYCLASE-ASSOCIATED PROTEIN"/>
    <property type="match status" value="1"/>
</dbReference>
<evidence type="ECO:0000256" key="5">
    <source>
        <dbReference type="SAM" id="MobiDB-lite"/>
    </source>
</evidence>
<dbReference type="PROSITE" id="PS01088">
    <property type="entry name" value="CAP_1"/>
    <property type="match status" value="1"/>
</dbReference>
<evidence type="ECO:0000313" key="7">
    <source>
        <dbReference type="EMBL" id="KND99408.1"/>
    </source>
</evidence>
<dbReference type="VEuPathDB" id="FungiDB:B9J08_005367"/>
<dbReference type="InterPro" id="IPR036222">
    <property type="entry name" value="CAP_N_sf"/>
</dbReference>
<dbReference type="InterPro" id="IPR016098">
    <property type="entry name" value="CAP/MinC_C"/>
</dbReference>
<dbReference type="Gene3D" id="1.25.40.330">
    <property type="entry name" value="Adenylate cyclase-associated CAP, N-terminal domain"/>
    <property type="match status" value="1"/>
</dbReference>
<dbReference type="VEuPathDB" id="FungiDB:CJI97_005450"/>
<dbReference type="InterPro" id="IPR018106">
    <property type="entry name" value="CAP_CS_N"/>
</dbReference>
<dbReference type="GO" id="GO:0005737">
    <property type="term" value="C:cytoplasm"/>
    <property type="evidence" value="ECO:0007669"/>
    <property type="project" value="TreeGrafter"/>
</dbReference>
<feature type="compositionally biased region" description="Low complexity" evidence="5">
    <location>
        <begin position="274"/>
        <end position="287"/>
    </location>
</feature>
<evidence type="ECO:0000259" key="6">
    <source>
        <dbReference type="PROSITE" id="PS51329"/>
    </source>
</evidence>
<name>A0A0L0NZD6_CANAR</name>
<dbReference type="EMBL" id="LGST01000023">
    <property type="protein sequence ID" value="KND99408.1"/>
    <property type="molecule type" value="Genomic_DNA"/>
</dbReference>
<dbReference type="Pfam" id="PF21938">
    <property type="entry name" value="CAP_N"/>
    <property type="match status" value="1"/>
</dbReference>
<dbReference type="InterPro" id="IPR001837">
    <property type="entry name" value="Adenylate_cyclase-assoc_CAP"/>
</dbReference>
<dbReference type="InterPro" id="IPR006599">
    <property type="entry name" value="CARP_motif"/>
</dbReference>
<dbReference type="FunFam" id="1.25.40.330:FF:000001">
    <property type="entry name" value="Adenylyl cyclase-associated protein"/>
    <property type="match status" value="1"/>
</dbReference>
<dbReference type="VEuPathDB" id="FungiDB:CJJ09_003988"/>
<dbReference type="GO" id="GO:0003779">
    <property type="term" value="F:actin binding"/>
    <property type="evidence" value="ECO:0007669"/>
    <property type="project" value="InterPro"/>
</dbReference>
<dbReference type="GO" id="GO:0007015">
    <property type="term" value="P:actin filament organization"/>
    <property type="evidence" value="ECO:0007669"/>
    <property type="project" value="TreeGrafter"/>
</dbReference>
<dbReference type="VEuPathDB" id="FungiDB:CJJ07_003334"/>
<dbReference type="SMART" id="SM00673">
    <property type="entry name" value="CARP"/>
    <property type="match status" value="2"/>
</dbReference>
<dbReference type="InterPro" id="IPR013912">
    <property type="entry name" value="Adenylate_cyclase-assoc_CAP_C"/>
</dbReference>